<keyword evidence="3" id="KW-1185">Reference proteome</keyword>
<reference evidence="2 3" key="1">
    <citation type="submission" date="2017-03" db="EMBL/GenBank/DDBJ databases">
        <title>Widespread Adenine N6-methylation of Active Genes in Fungi.</title>
        <authorList>
            <consortium name="DOE Joint Genome Institute"/>
            <person name="Mondo S.J."/>
            <person name="Dannebaum R.O."/>
            <person name="Kuo R.C."/>
            <person name="Louie K.B."/>
            <person name="Bewick A.J."/>
            <person name="Labutti K."/>
            <person name="Haridas S."/>
            <person name="Kuo A."/>
            <person name="Salamov A."/>
            <person name="Ahrendt S.R."/>
            <person name="Lau R."/>
            <person name="Bowen B.P."/>
            <person name="Lipzen A."/>
            <person name="Sullivan W."/>
            <person name="Andreopoulos W.B."/>
            <person name="Clum A."/>
            <person name="Lindquist E."/>
            <person name="Daum C."/>
            <person name="Northen T.R."/>
            <person name="Ramamoorthy G."/>
            <person name="Schmitz R.J."/>
            <person name="Gryganskyi A."/>
            <person name="Culley D."/>
            <person name="Magnuson J."/>
            <person name="James T.Y."/>
            <person name="O'Malley M.A."/>
            <person name="Stajich J.E."/>
            <person name="Spatafora J.W."/>
            <person name="Visel A."/>
            <person name="Grigoriev I.V."/>
        </authorList>
    </citation>
    <scope>NUCLEOTIDE SEQUENCE [LARGE SCALE GENOMIC DNA]</scope>
    <source>
        <strain evidence="2 3">NRRL Y-17943</strain>
    </source>
</reference>
<evidence type="ECO:0000259" key="1">
    <source>
        <dbReference type="PROSITE" id="PS50181"/>
    </source>
</evidence>
<proteinExistence type="predicted"/>
<protein>
    <recommendedName>
        <fullName evidence="1">F-box domain-containing protein</fullName>
    </recommendedName>
</protein>
<gene>
    <name evidence="2" type="ORF">BD324DRAFT_649715</name>
</gene>
<dbReference type="InterPro" id="IPR001810">
    <property type="entry name" value="F-box_dom"/>
</dbReference>
<organism evidence="2 3">
    <name type="scientific">Kockovaella imperatae</name>
    <dbReference type="NCBI Taxonomy" id="4999"/>
    <lineage>
        <taxon>Eukaryota</taxon>
        <taxon>Fungi</taxon>
        <taxon>Dikarya</taxon>
        <taxon>Basidiomycota</taxon>
        <taxon>Agaricomycotina</taxon>
        <taxon>Tremellomycetes</taxon>
        <taxon>Tremellales</taxon>
        <taxon>Cuniculitremaceae</taxon>
        <taxon>Kockovaella</taxon>
    </lineage>
</organism>
<name>A0A1Y1UJV1_9TREE</name>
<dbReference type="Proteomes" id="UP000193218">
    <property type="component" value="Unassembled WGS sequence"/>
</dbReference>
<accession>A0A1Y1UJV1</accession>
<dbReference type="AlphaFoldDB" id="A0A1Y1UJV1"/>
<dbReference type="EMBL" id="NBSH01000004">
    <property type="protein sequence ID" value="ORX38340.1"/>
    <property type="molecule type" value="Genomic_DNA"/>
</dbReference>
<dbReference type="SUPFAM" id="SSF52047">
    <property type="entry name" value="RNI-like"/>
    <property type="match status" value="1"/>
</dbReference>
<evidence type="ECO:0000313" key="3">
    <source>
        <dbReference type="Proteomes" id="UP000193218"/>
    </source>
</evidence>
<dbReference type="InParanoid" id="A0A1Y1UJV1"/>
<dbReference type="PROSITE" id="PS50181">
    <property type="entry name" value="FBOX"/>
    <property type="match status" value="1"/>
</dbReference>
<sequence length="466" mass="52877">MLDRLPFEILAAILDGLSSQDLTHLSLTDRCLSEHAEVKLFSSVRLCSSGLERDVDLSVGYRRPCGLIKKLVQYPIKASHIRKLELVISPQDLDSRVAMLLRGCGRHLRELELSVTLGPVEVKVLNTILDENTSDLPQLTHLSLPLSLLGTSLCRDLLKKTPRLRHLILKRIKSSYLTNSDVGQSPSQNMASTRLKIVCITELTFLDYESVSNLFTTSKSIERLEITSGLAVNDTPPWRELTEKIRQLPSLSHLTVELGRPWRWETGGFNQLRDLTLQRRYDGCYVPSLQDLAIPPLPNLEILRFVNTRQTSSNPYFCCQHSRQSTPPAIQTVEIPSSILGNIRMAPRLHRIELHTVLPRLNLGCWTESPEMMEEAVVECIRIRSVSTPGRFEPIFWCRNDSHVLLRTDGTVRHLKDRVAQDWISIAGQSAKQRVEILPDRISVSAWIKDERQVIVPMDVWELPSG</sequence>
<comment type="caution">
    <text evidence="2">The sequence shown here is derived from an EMBL/GenBank/DDBJ whole genome shotgun (WGS) entry which is preliminary data.</text>
</comment>
<dbReference type="GeneID" id="33559846"/>
<feature type="domain" description="F-box" evidence="1">
    <location>
        <begin position="1"/>
        <end position="44"/>
    </location>
</feature>
<dbReference type="RefSeq" id="XP_021872262.1">
    <property type="nucleotide sequence ID" value="XM_022018037.1"/>
</dbReference>
<dbReference type="Gene3D" id="3.80.10.10">
    <property type="entry name" value="Ribonuclease Inhibitor"/>
    <property type="match status" value="1"/>
</dbReference>
<dbReference type="InterPro" id="IPR032675">
    <property type="entry name" value="LRR_dom_sf"/>
</dbReference>
<evidence type="ECO:0000313" key="2">
    <source>
        <dbReference type="EMBL" id="ORX38340.1"/>
    </source>
</evidence>